<keyword evidence="2" id="KW-1003">Cell membrane</keyword>
<dbReference type="Pfam" id="PF12679">
    <property type="entry name" value="ABC2_membrane_2"/>
    <property type="match status" value="1"/>
</dbReference>
<dbReference type="RefSeq" id="WP_151969596.1">
    <property type="nucleotide sequence ID" value="NZ_AP019860.1"/>
</dbReference>
<keyword evidence="4 7" id="KW-1133">Transmembrane helix</keyword>
<proteinExistence type="predicted"/>
<keyword evidence="11" id="KW-1185">Reference proteome</keyword>
<feature type="region of interest" description="Disordered" evidence="6">
    <location>
        <begin position="704"/>
        <end position="732"/>
    </location>
</feature>
<feature type="transmembrane region" description="Helical" evidence="7">
    <location>
        <begin position="253"/>
        <end position="273"/>
    </location>
</feature>
<dbReference type="EMBL" id="AP019860">
    <property type="protein sequence ID" value="BBM85497.1"/>
    <property type="molecule type" value="Genomic_DNA"/>
</dbReference>
<feature type="domain" description="DUF7088" evidence="9">
    <location>
        <begin position="285"/>
        <end position="406"/>
    </location>
</feature>
<dbReference type="Pfam" id="PF23357">
    <property type="entry name" value="DUF7088"/>
    <property type="match status" value="1"/>
</dbReference>
<dbReference type="Proteomes" id="UP000326354">
    <property type="component" value="Chromosome"/>
</dbReference>
<evidence type="ECO:0000259" key="8">
    <source>
        <dbReference type="Pfam" id="PF09822"/>
    </source>
</evidence>
<dbReference type="PANTHER" id="PTHR30294">
    <property type="entry name" value="MEMBRANE COMPONENT OF ABC TRANSPORTER YHHJ-RELATED"/>
    <property type="match status" value="1"/>
</dbReference>
<dbReference type="KEGG" id="uam:UABAM_03866"/>
<name>A0A5S9IPV2_UABAM</name>
<feature type="transmembrane region" description="Helical" evidence="7">
    <location>
        <begin position="20"/>
        <end position="38"/>
    </location>
</feature>
<feature type="transmembrane region" description="Helical" evidence="7">
    <location>
        <begin position="50"/>
        <end position="72"/>
    </location>
</feature>
<keyword evidence="3 7" id="KW-0812">Transmembrane</keyword>
<gene>
    <name evidence="10" type="ORF">UABAM_03866</name>
</gene>
<dbReference type="GO" id="GO:0005886">
    <property type="term" value="C:plasma membrane"/>
    <property type="evidence" value="ECO:0007669"/>
    <property type="project" value="UniProtKB-SubCell"/>
</dbReference>
<feature type="transmembrane region" description="Helical" evidence="7">
    <location>
        <begin position="219"/>
        <end position="241"/>
    </location>
</feature>
<evidence type="ECO:0000256" key="6">
    <source>
        <dbReference type="SAM" id="MobiDB-lite"/>
    </source>
</evidence>
<feature type="domain" description="ABC-type uncharacterised transport system" evidence="8">
    <location>
        <begin position="466"/>
        <end position="756"/>
    </location>
</feature>
<feature type="compositionally biased region" description="Basic and acidic residues" evidence="6">
    <location>
        <begin position="704"/>
        <end position="714"/>
    </location>
</feature>
<feature type="region of interest" description="Disordered" evidence="6">
    <location>
        <begin position="357"/>
        <end position="377"/>
    </location>
</feature>
<feature type="transmembrane region" description="Helical" evidence="7">
    <location>
        <begin position="799"/>
        <end position="819"/>
    </location>
</feature>
<dbReference type="InterPro" id="IPR055396">
    <property type="entry name" value="DUF7088"/>
</dbReference>
<feature type="transmembrane region" description="Helical" evidence="7">
    <location>
        <begin position="127"/>
        <end position="152"/>
    </location>
</feature>
<sequence length="832" mass="94557">MRNIFTVFRRELSTYFNSPIGYIFVFVFVALNIWLYQISFFSAPSANMRIMFQTLPFILIVFVPLVTMRLWAEERKENTIEMLLTFPMEPTHLVLGKYFASLAFFAISLAGTITLPIMLGALGSPDWGIIFSSYIGALLLGALFLAVGIFISGLVKDQIVAAVLSLGACFFLYIFGLDMIIASIDAMIKSSTGMEVEVGQILKSFLTVTAHYEPFVKGIIPTASLVYFLVWTVLFLFLNGMYLEGRSRKGHKLSFATSFILCCFIGVFSNYLLEGLAVGRLDVTEDKIHTVSPATEKILTSLEGNVVVKLYISPKEELPIQLKNLQQQVADKLEEMRIVSGGKMKFSVVHMHTQRLVQDEDDESEKKRQRDEESLERSLMKKGVQPFQIALGEATKQSTQLIYSSMGIAYMDKKEEYIPRVVPQTLEELEYQVMTIVYRQTSEKATVALVAPRSGIDPSMIPIMRQMGQPIPPSEFDVIQRLLDYDGYEVKRVDLTKRSPLPEEFDTMVVLAPRKLNERQKWEISRALHNGKNVLLAVQNYEYDYRLKDRELEITRQPYDPQVNEWLGQYGIKVDEEVLMDSNNFVLTVQQQATQENPFAGMFGLQVDMPTHIIVTRDFMQQSSPITNRIDQIVYLWGSALEVEDETIKENKLKSSVLMTTSDRAWKVPKTTVLTRENRNAPDQGLTSYPLMALIEGQFPDAKQEMPEWPKEPQRNPNQFTPPAPDTPVRDAKPAEGKLLVVGCAKMFSQTFLQHSLDLFRNGVDVLTTGGELSSIRSKKISARAISKISDSDKTFWKVLNYFIIPLLIVIIGILRLQVRRITRDQYTMSVM</sequence>
<evidence type="ECO:0000256" key="5">
    <source>
        <dbReference type="ARBA" id="ARBA00023136"/>
    </source>
</evidence>
<protein>
    <submittedName>
        <fullName evidence="10">ABC transporter permease</fullName>
    </submittedName>
</protein>
<dbReference type="InterPro" id="IPR051449">
    <property type="entry name" value="ABC-2_transporter_component"/>
</dbReference>
<organism evidence="10 11">
    <name type="scientific">Uabimicrobium amorphum</name>
    <dbReference type="NCBI Taxonomy" id="2596890"/>
    <lineage>
        <taxon>Bacteria</taxon>
        <taxon>Pseudomonadati</taxon>
        <taxon>Planctomycetota</taxon>
        <taxon>Candidatus Uabimicrobiia</taxon>
        <taxon>Candidatus Uabimicrobiales</taxon>
        <taxon>Candidatus Uabimicrobiaceae</taxon>
        <taxon>Candidatus Uabimicrobium</taxon>
    </lineage>
</organism>
<evidence type="ECO:0000256" key="4">
    <source>
        <dbReference type="ARBA" id="ARBA00022989"/>
    </source>
</evidence>
<accession>A0A5S9IPV2</accession>
<evidence type="ECO:0000259" key="9">
    <source>
        <dbReference type="Pfam" id="PF23357"/>
    </source>
</evidence>
<feature type="compositionally biased region" description="Basic and acidic residues" evidence="6">
    <location>
        <begin position="364"/>
        <end position="377"/>
    </location>
</feature>
<feature type="transmembrane region" description="Helical" evidence="7">
    <location>
        <begin position="98"/>
        <end position="121"/>
    </location>
</feature>
<evidence type="ECO:0000256" key="1">
    <source>
        <dbReference type="ARBA" id="ARBA00004651"/>
    </source>
</evidence>
<dbReference type="AlphaFoldDB" id="A0A5S9IPV2"/>
<keyword evidence="5 7" id="KW-0472">Membrane</keyword>
<feature type="transmembrane region" description="Helical" evidence="7">
    <location>
        <begin position="159"/>
        <end position="184"/>
    </location>
</feature>
<dbReference type="GO" id="GO:0140359">
    <property type="term" value="F:ABC-type transporter activity"/>
    <property type="evidence" value="ECO:0007669"/>
    <property type="project" value="InterPro"/>
</dbReference>
<comment type="subcellular location">
    <subcellularLocation>
        <location evidence="1">Cell membrane</location>
        <topology evidence="1">Multi-pass membrane protein</topology>
    </subcellularLocation>
</comment>
<evidence type="ECO:0000256" key="2">
    <source>
        <dbReference type="ARBA" id="ARBA00022475"/>
    </source>
</evidence>
<evidence type="ECO:0000256" key="7">
    <source>
        <dbReference type="SAM" id="Phobius"/>
    </source>
</evidence>
<dbReference type="Pfam" id="PF09822">
    <property type="entry name" value="ABC_transp_aux"/>
    <property type="match status" value="1"/>
</dbReference>
<dbReference type="PANTHER" id="PTHR30294:SF29">
    <property type="entry name" value="MULTIDRUG ABC TRANSPORTER PERMEASE YBHS-RELATED"/>
    <property type="match status" value="1"/>
</dbReference>
<evidence type="ECO:0000256" key="3">
    <source>
        <dbReference type="ARBA" id="ARBA00022692"/>
    </source>
</evidence>
<evidence type="ECO:0000313" key="11">
    <source>
        <dbReference type="Proteomes" id="UP000326354"/>
    </source>
</evidence>
<dbReference type="InterPro" id="IPR019196">
    <property type="entry name" value="ABC_transp_unknown"/>
</dbReference>
<evidence type="ECO:0000313" key="10">
    <source>
        <dbReference type="EMBL" id="BBM85497.1"/>
    </source>
</evidence>
<dbReference type="OrthoDB" id="9794512at2"/>
<reference evidence="10 11" key="1">
    <citation type="submission" date="2019-08" db="EMBL/GenBank/DDBJ databases">
        <title>Complete genome sequence of Candidatus Uab amorphum.</title>
        <authorList>
            <person name="Shiratori T."/>
            <person name="Suzuki S."/>
            <person name="Kakizawa Y."/>
            <person name="Ishida K."/>
        </authorList>
    </citation>
    <scope>NUCLEOTIDE SEQUENCE [LARGE SCALE GENOMIC DNA]</scope>
    <source>
        <strain evidence="10 11">SRT547</strain>
    </source>
</reference>